<comment type="caution">
    <text evidence="1">The sequence shown here is derived from an EMBL/GenBank/DDBJ whole genome shotgun (WGS) entry which is preliminary data.</text>
</comment>
<organism evidence="1 2">
    <name type="scientific">Candidatus Nomurabacteria bacterium RIFOXYA2_FULL_42_12</name>
    <dbReference type="NCBI Taxonomy" id="1801801"/>
    <lineage>
        <taxon>Bacteria</taxon>
        <taxon>Candidatus Nomuraibacteriota</taxon>
    </lineage>
</organism>
<accession>A0A1F6YMF9</accession>
<evidence type="ECO:0000313" key="1">
    <source>
        <dbReference type="EMBL" id="OGJ07562.1"/>
    </source>
</evidence>
<dbReference type="Proteomes" id="UP000178138">
    <property type="component" value="Unassembled WGS sequence"/>
</dbReference>
<proteinExistence type="predicted"/>
<gene>
    <name evidence="1" type="ORF">A2225_02630</name>
</gene>
<dbReference type="EMBL" id="MFVZ01000012">
    <property type="protein sequence ID" value="OGJ07562.1"/>
    <property type="molecule type" value="Genomic_DNA"/>
</dbReference>
<sequence>MKKRKAMTTEKARFVRTEGHKDALEFALSLGLKNDYKNDPQAKKDVIDLSGDSYSVKSGSKRWQIFLYHKSRFETDDAFQSMNGIGQILIKCIELYPENFKDYQKNKKFYKEKLRFLMKELLEKFQEKRRVRTFLGKSIFNGGEVNYLAVKHDNIFHVFTYKDVISAFADNLVITNSKARSKKETSEQKVLFKYKGNNLGELEMRNSGSNHYKEVLFVMNKLKVLDLLFEKIPMKKKLNNKVLLYGESERKIGRWG</sequence>
<protein>
    <submittedName>
        <fullName evidence="1">Uncharacterized protein</fullName>
    </submittedName>
</protein>
<reference evidence="1 2" key="1">
    <citation type="journal article" date="2016" name="Nat. Commun.">
        <title>Thousands of microbial genomes shed light on interconnected biogeochemical processes in an aquifer system.</title>
        <authorList>
            <person name="Anantharaman K."/>
            <person name="Brown C.T."/>
            <person name="Hug L.A."/>
            <person name="Sharon I."/>
            <person name="Castelle C.J."/>
            <person name="Probst A.J."/>
            <person name="Thomas B.C."/>
            <person name="Singh A."/>
            <person name="Wilkins M.J."/>
            <person name="Karaoz U."/>
            <person name="Brodie E.L."/>
            <person name="Williams K.H."/>
            <person name="Hubbard S.S."/>
            <person name="Banfield J.F."/>
        </authorList>
    </citation>
    <scope>NUCLEOTIDE SEQUENCE [LARGE SCALE GENOMIC DNA]</scope>
</reference>
<evidence type="ECO:0000313" key="2">
    <source>
        <dbReference type="Proteomes" id="UP000178138"/>
    </source>
</evidence>
<dbReference type="AlphaFoldDB" id="A0A1F6YMF9"/>
<name>A0A1F6YMF9_9BACT</name>